<dbReference type="GO" id="GO:0005524">
    <property type="term" value="F:ATP binding"/>
    <property type="evidence" value="ECO:0007669"/>
    <property type="project" value="UniProtKB-UniRule"/>
</dbReference>
<dbReference type="RefSeq" id="WP_013183184.1">
    <property type="nucleotide sequence ID" value="NC_014228.1"/>
</dbReference>
<evidence type="ECO:0000313" key="3">
    <source>
        <dbReference type="EMBL" id="CBJ88332.1"/>
    </source>
</evidence>
<proteinExistence type="predicted"/>
<keyword evidence="1" id="KW-0067">ATP-binding</keyword>
<organism evidence="3 4">
    <name type="scientific">Xenorhabdus nematophila (strain ATCC 19061 / DSM 3370 / CCUG 14189 / LMG 1036 / NCIMB 9965 / AN6)</name>
    <dbReference type="NCBI Taxonomy" id="406817"/>
    <lineage>
        <taxon>Bacteria</taxon>
        <taxon>Pseudomonadati</taxon>
        <taxon>Pseudomonadota</taxon>
        <taxon>Gammaproteobacteria</taxon>
        <taxon>Enterobacterales</taxon>
        <taxon>Morganellaceae</taxon>
        <taxon>Xenorhabdus</taxon>
    </lineage>
</organism>
<dbReference type="Gene3D" id="3.30.470.20">
    <property type="entry name" value="ATP-grasp fold, B domain"/>
    <property type="match status" value="1"/>
</dbReference>
<feature type="domain" description="ATP-grasp" evidence="2">
    <location>
        <begin position="47"/>
        <end position="241"/>
    </location>
</feature>
<name>D3VH47_XENNA</name>
<dbReference type="EMBL" id="FN667742">
    <property type="protein sequence ID" value="CBJ88332.1"/>
    <property type="molecule type" value="Genomic_DNA"/>
</dbReference>
<dbReference type="Proteomes" id="UP000008075">
    <property type="component" value="Chromosome"/>
</dbReference>
<dbReference type="GeneID" id="24903973"/>
<dbReference type="PROSITE" id="PS50975">
    <property type="entry name" value="ATP_GRASP"/>
    <property type="match status" value="1"/>
</dbReference>
<dbReference type="SUPFAM" id="SSF56059">
    <property type="entry name" value="Glutathione synthetase ATP-binding domain-like"/>
    <property type="match status" value="1"/>
</dbReference>
<dbReference type="GO" id="GO:0046872">
    <property type="term" value="F:metal ion binding"/>
    <property type="evidence" value="ECO:0007669"/>
    <property type="project" value="InterPro"/>
</dbReference>
<evidence type="ECO:0000313" key="4">
    <source>
        <dbReference type="Proteomes" id="UP000008075"/>
    </source>
</evidence>
<sequence length="339" mass="37712">MNGNFAGGYSAPDFILARNDSELVSAMPQNMAAGYFRTDLMPEVFYHKCAQYTAIKTLAPELVFNGRSVNTLTELPRKVVKPMVIRPAFSPQSKGSALIVGGNDRPSMDDVIQQLRHYSGPFQLHDYEEGQPLFINGILSIGTLIISDMWRCITLPIGYRDILTAVINLSEKALPEGLPQQLAELAIGMGMLAGPLHIELVLTADGPKIVKLTPRLASSPLPDLCHFGGWQSQQQLWQTKSCNIQHKSLIGYVADYSFIFLQAGRVKQFFFEKEIKALSSFSYYFMSPKIGQDVQMTIDGDTYGCTLFLRNNSLEILESEIAYLTTLNLKGAFHIESIK</sequence>
<protein>
    <recommendedName>
        <fullName evidence="2">ATP-grasp domain-containing protein</fullName>
    </recommendedName>
</protein>
<evidence type="ECO:0000259" key="2">
    <source>
        <dbReference type="PROSITE" id="PS50975"/>
    </source>
</evidence>
<dbReference type="STRING" id="406817.XNC1_0244"/>
<keyword evidence="1" id="KW-0547">Nucleotide-binding</keyword>
<dbReference type="HOGENOM" id="CLU_839034_0_0_6"/>
<reference evidence="3 4" key="1">
    <citation type="journal article" date="2011" name="PLoS ONE">
        <title>The entomopathogenic bacterial endosymbionts xenorhabdus and photorhabdus: convergent lifestyles from divergent genomes.</title>
        <authorList>
            <person name="Chaston J.M."/>
            <person name="Suen G."/>
            <person name="Tucker S.L."/>
            <person name="Andersen A.W."/>
            <person name="Bhasin A."/>
            <person name="Bode E."/>
            <person name="Bode H.B."/>
            <person name="Brachmann A.O."/>
            <person name="Cowles C.E."/>
            <person name="Cowles K.N."/>
            <person name="Darby C."/>
            <person name="de Leon L."/>
            <person name="Drace K."/>
            <person name="Du Z."/>
            <person name="Givaudan A."/>
            <person name="Herbert Tran E.E."/>
            <person name="Jewell K.A."/>
            <person name="Knack J.J."/>
            <person name="Krasomil-Osterfeld K.C."/>
            <person name="Kukor R."/>
            <person name="Lanois A."/>
            <person name="Latreille P."/>
            <person name="Leimgruber N.K."/>
            <person name="Lipke C.M."/>
            <person name="Liu R."/>
            <person name="Lu X."/>
            <person name="Martens E.C."/>
            <person name="Marri P.R."/>
            <person name="Medigue C."/>
            <person name="Menard M.L."/>
            <person name="Miller N.M."/>
            <person name="Morales-Soto N."/>
            <person name="Norton S."/>
            <person name="Ogier J.C."/>
            <person name="Orchard S.S."/>
            <person name="Park D."/>
            <person name="Park Y."/>
            <person name="Qurollo B.A."/>
            <person name="Sugar D.R."/>
            <person name="Richards G.R."/>
            <person name="Rouy Z."/>
            <person name="Slominski B."/>
            <person name="Slominski K."/>
            <person name="Snyder H."/>
            <person name="Tjaden B.C."/>
            <person name="van der Hoeven R."/>
            <person name="Welch R.D."/>
            <person name="Wheeler C."/>
            <person name="Xiang B."/>
            <person name="Barbazuk B."/>
            <person name="Gaudriault S."/>
            <person name="Goodner B."/>
            <person name="Slater S.C."/>
            <person name="Forst S."/>
            <person name="Goldman B.S."/>
            <person name="Goodrich-Blair H."/>
        </authorList>
    </citation>
    <scope>NUCLEOTIDE SEQUENCE [LARGE SCALE GENOMIC DNA]</scope>
    <source>
        <strain evidence="4">ATCC 19061 / DSM 3370 / CCUG 14189 / LMG 1036 / NCIMB 9965 / AN6</strain>
    </source>
</reference>
<keyword evidence="4" id="KW-1185">Reference proteome</keyword>
<dbReference type="InterPro" id="IPR011761">
    <property type="entry name" value="ATP-grasp"/>
</dbReference>
<gene>
    <name evidence="3" type="ordered locus">XNC1_0244</name>
</gene>
<dbReference type="KEGG" id="xne:XNC1_0244"/>
<evidence type="ECO:0000256" key="1">
    <source>
        <dbReference type="PROSITE-ProRule" id="PRU00409"/>
    </source>
</evidence>
<dbReference type="AlphaFoldDB" id="D3VH47"/>
<accession>D3VH47</accession>